<proteinExistence type="predicted"/>
<reference evidence="2" key="1">
    <citation type="journal article" date="2019" name="Int. J. Syst. Evol. Microbiol.">
        <title>The Global Catalogue of Microorganisms (GCM) 10K type strain sequencing project: providing services to taxonomists for standard genome sequencing and annotation.</title>
        <authorList>
            <consortium name="The Broad Institute Genomics Platform"/>
            <consortium name="The Broad Institute Genome Sequencing Center for Infectious Disease"/>
            <person name="Wu L."/>
            <person name="Ma J."/>
        </authorList>
    </citation>
    <scope>NUCLEOTIDE SEQUENCE [LARGE SCALE GENOMIC DNA]</scope>
    <source>
        <strain evidence="2">CCUG 30340</strain>
    </source>
</reference>
<evidence type="ECO:0000313" key="1">
    <source>
        <dbReference type="EMBL" id="MFC4819283.1"/>
    </source>
</evidence>
<dbReference type="RefSeq" id="WP_380019038.1">
    <property type="nucleotide sequence ID" value="NZ_JBHSHD010000003.1"/>
</dbReference>
<dbReference type="Proteomes" id="UP001595886">
    <property type="component" value="Unassembled WGS sequence"/>
</dbReference>
<protein>
    <recommendedName>
        <fullName evidence="3">SRPBCC family protein</fullName>
    </recommendedName>
</protein>
<dbReference type="InterPro" id="IPR036170">
    <property type="entry name" value="YezG-like_sf"/>
</dbReference>
<organism evidence="1 2">
    <name type="scientific">Dokdonella ginsengisoli</name>
    <dbReference type="NCBI Taxonomy" id="363846"/>
    <lineage>
        <taxon>Bacteria</taxon>
        <taxon>Pseudomonadati</taxon>
        <taxon>Pseudomonadota</taxon>
        <taxon>Gammaproteobacteria</taxon>
        <taxon>Lysobacterales</taxon>
        <taxon>Rhodanobacteraceae</taxon>
        <taxon>Dokdonella</taxon>
    </lineage>
</organism>
<keyword evidence="2" id="KW-1185">Reference proteome</keyword>
<evidence type="ECO:0008006" key="3">
    <source>
        <dbReference type="Google" id="ProtNLM"/>
    </source>
</evidence>
<sequence>MDDLNQAYAETVQAVAGSVTDVMDGEWGERDWRRLVVNHESLLHTAEPEASTIAFAVATKPGGEPEIVDFRISRAAKNGFKRIADIMHAQKGQYWTVCDLTVERDGSYRFDFSYDPPYRLGGHLHDTRFDDYLQRYLAETGAR</sequence>
<dbReference type="EMBL" id="JBHSHD010000003">
    <property type="protein sequence ID" value="MFC4819283.1"/>
    <property type="molecule type" value="Genomic_DNA"/>
</dbReference>
<gene>
    <name evidence="1" type="ORF">ACFO6Q_03045</name>
</gene>
<evidence type="ECO:0000313" key="2">
    <source>
        <dbReference type="Proteomes" id="UP001595886"/>
    </source>
</evidence>
<accession>A0ABV9QRC2</accession>
<dbReference type="SUPFAM" id="SSF160424">
    <property type="entry name" value="BH3703-like"/>
    <property type="match status" value="1"/>
</dbReference>
<name>A0ABV9QRC2_9GAMM</name>
<comment type="caution">
    <text evidence="1">The sequence shown here is derived from an EMBL/GenBank/DDBJ whole genome shotgun (WGS) entry which is preliminary data.</text>
</comment>